<feature type="region of interest" description="Disordered" evidence="11">
    <location>
        <begin position="557"/>
        <end position="588"/>
    </location>
</feature>
<evidence type="ECO:0000313" key="15">
    <source>
        <dbReference type="Proteomes" id="UP001583172"/>
    </source>
</evidence>
<dbReference type="EMBL" id="JAZGSY010000258">
    <property type="protein sequence ID" value="KAL1837850.1"/>
    <property type="molecule type" value="Genomic_DNA"/>
</dbReference>
<dbReference type="InterPro" id="IPR017907">
    <property type="entry name" value="Znf_RING_CS"/>
</dbReference>
<keyword evidence="8" id="KW-0862">Zinc</keyword>
<dbReference type="InterPro" id="IPR013083">
    <property type="entry name" value="Znf_RING/FYVE/PHD"/>
</dbReference>
<comment type="caution">
    <text evidence="14">The sequence shown here is derived from an EMBL/GenBank/DDBJ whole genome shotgun (WGS) entry which is preliminary data.</text>
</comment>
<feature type="region of interest" description="Disordered" evidence="11">
    <location>
        <begin position="1"/>
        <end position="54"/>
    </location>
</feature>
<evidence type="ECO:0000256" key="9">
    <source>
        <dbReference type="PROSITE-ProRule" id="PRU00175"/>
    </source>
</evidence>
<evidence type="ECO:0000256" key="8">
    <source>
        <dbReference type="ARBA" id="ARBA00022833"/>
    </source>
</evidence>
<dbReference type="InterPro" id="IPR001841">
    <property type="entry name" value="Znf_RING"/>
</dbReference>
<evidence type="ECO:0000256" key="2">
    <source>
        <dbReference type="ARBA" id="ARBA00012251"/>
    </source>
</evidence>
<dbReference type="PROSITE" id="PS50089">
    <property type="entry name" value="ZF_RING_2"/>
    <property type="match status" value="1"/>
</dbReference>
<evidence type="ECO:0000256" key="3">
    <source>
        <dbReference type="ARBA" id="ARBA00022679"/>
    </source>
</evidence>
<feature type="region of interest" description="Disordered" evidence="11">
    <location>
        <begin position="832"/>
        <end position="878"/>
    </location>
</feature>
<dbReference type="PANTHER" id="PTHR11685">
    <property type="entry name" value="RBR FAMILY RING FINGER AND IBR DOMAIN-CONTAINING"/>
    <property type="match status" value="1"/>
</dbReference>
<evidence type="ECO:0000256" key="6">
    <source>
        <dbReference type="ARBA" id="ARBA00022771"/>
    </source>
</evidence>
<feature type="compositionally biased region" description="Basic and acidic residues" evidence="11">
    <location>
        <begin position="841"/>
        <end position="852"/>
    </location>
</feature>
<keyword evidence="3" id="KW-0808">Transferase</keyword>
<feature type="compositionally biased region" description="Low complexity" evidence="11">
    <location>
        <begin position="42"/>
        <end position="51"/>
    </location>
</feature>
<evidence type="ECO:0000256" key="11">
    <source>
        <dbReference type="SAM" id="MobiDB-lite"/>
    </source>
</evidence>
<evidence type="ECO:0000256" key="4">
    <source>
        <dbReference type="ARBA" id="ARBA00022723"/>
    </source>
</evidence>
<feature type="domain" description="RING-type" evidence="13">
    <location>
        <begin position="331"/>
        <end position="544"/>
    </location>
</feature>
<dbReference type="Pfam" id="PF01485">
    <property type="entry name" value="IBR"/>
    <property type="match status" value="1"/>
</dbReference>
<keyword evidence="5" id="KW-0677">Repeat</keyword>
<evidence type="ECO:0000256" key="7">
    <source>
        <dbReference type="ARBA" id="ARBA00022786"/>
    </source>
</evidence>
<dbReference type="PROSITE" id="PS51873">
    <property type="entry name" value="TRIAD"/>
    <property type="match status" value="1"/>
</dbReference>
<comment type="catalytic activity">
    <reaction evidence="1">
        <text>[E2 ubiquitin-conjugating enzyme]-S-ubiquitinyl-L-cysteine + [acceptor protein]-L-lysine = [E2 ubiquitin-conjugating enzyme]-L-cysteine + [acceptor protein]-N(6)-ubiquitinyl-L-lysine.</text>
        <dbReference type="EC" id="2.3.2.31"/>
    </reaction>
</comment>
<feature type="compositionally biased region" description="Low complexity" evidence="11">
    <location>
        <begin position="691"/>
        <end position="708"/>
    </location>
</feature>
<dbReference type="CDD" id="cd22584">
    <property type="entry name" value="Rcat_RBR_unk"/>
    <property type="match status" value="1"/>
</dbReference>
<feature type="region of interest" description="Disordered" evidence="11">
    <location>
        <begin position="687"/>
        <end position="716"/>
    </location>
</feature>
<evidence type="ECO:0000259" key="13">
    <source>
        <dbReference type="PROSITE" id="PS51873"/>
    </source>
</evidence>
<name>A0ABR3V888_HUMIN</name>
<evidence type="ECO:0000256" key="1">
    <source>
        <dbReference type="ARBA" id="ARBA00001798"/>
    </source>
</evidence>
<dbReference type="EC" id="2.3.2.31" evidence="2"/>
<dbReference type="PROSITE" id="PS00518">
    <property type="entry name" value="ZF_RING_1"/>
    <property type="match status" value="1"/>
</dbReference>
<reference evidence="14 15" key="1">
    <citation type="journal article" date="2024" name="Commun. Biol.">
        <title>Comparative genomic analysis of thermophilic fungi reveals convergent evolutionary adaptations and gene losses.</title>
        <authorList>
            <person name="Steindorff A.S."/>
            <person name="Aguilar-Pontes M.V."/>
            <person name="Robinson A.J."/>
            <person name="Andreopoulos B."/>
            <person name="LaButti K."/>
            <person name="Kuo A."/>
            <person name="Mondo S."/>
            <person name="Riley R."/>
            <person name="Otillar R."/>
            <person name="Haridas S."/>
            <person name="Lipzen A."/>
            <person name="Grimwood J."/>
            <person name="Schmutz J."/>
            <person name="Clum A."/>
            <person name="Reid I.D."/>
            <person name="Moisan M.C."/>
            <person name="Butler G."/>
            <person name="Nguyen T.T.M."/>
            <person name="Dewar K."/>
            <person name="Conant G."/>
            <person name="Drula E."/>
            <person name="Henrissat B."/>
            <person name="Hansel C."/>
            <person name="Singer S."/>
            <person name="Hutchinson M.I."/>
            <person name="de Vries R.P."/>
            <person name="Natvig D.O."/>
            <person name="Powell A.J."/>
            <person name="Tsang A."/>
            <person name="Grigoriev I.V."/>
        </authorList>
    </citation>
    <scope>NUCLEOTIDE SEQUENCE [LARGE SCALE GENOMIC DNA]</scope>
    <source>
        <strain evidence="14 15">CBS 620.91</strain>
    </source>
</reference>
<dbReference type="Proteomes" id="UP001583172">
    <property type="component" value="Unassembled WGS sequence"/>
</dbReference>
<evidence type="ECO:0000313" key="14">
    <source>
        <dbReference type="EMBL" id="KAL1837850.1"/>
    </source>
</evidence>
<dbReference type="CDD" id="cd20335">
    <property type="entry name" value="BRcat_RBR"/>
    <property type="match status" value="1"/>
</dbReference>
<dbReference type="InterPro" id="IPR031127">
    <property type="entry name" value="E3_UB_ligase_RBR"/>
</dbReference>
<dbReference type="SUPFAM" id="SSF57850">
    <property type="entry name" value="RING/U-box"/>
    <property type="match status" value="2"/>
</dbReference>
<dbReference type="InterPro" id="IPR002867">
    <property type="entry name" value="IBR_dom"/>
</dbReference>
<keyword evidence="10" id="KW-0175">Coiled coil</keyword>
<feature type="domain" description="RING-type" evidence="12">
    <location>
        <begin position="335"/>
        <end position="381"/>
    </location>
</feature>
<dbReference type="Gene3D" id="1.20.120.1750">
    <property type="match status" value="1"/>
</dbReference>
<sequence>MLRDSETQSSTTATTSHYHHDGAPTLLLARDPGRGSPPSPCSSPTTARPPSLSTLDPVLFVWPNLTTTHRRVGSGDLVTRRKRPVSLAVMPTAAAPTTTAAAAARPSLQLTPRRPRPLDETLARTTITIITTATTKTGTALPELDEEVYAREVLLAPEGATEADIERELRERAAGVVEMLEVPEVDEREMGGNRSRSRSSSRRSGEHAGQDTPRADVAAPASPPPPPAIMGTGGQDERPGSSSGKARRPSVSFSAYDSYIAQLDPALGQSKFLVQEAGGGGGGGDVDSGMGVNRLTLSGPKRGGVKGFTRSLTARLKGGKRRGRRGVGSKAPMPCVCCRDEFPTDSPLLLTLPCGHRYCRDCLTIVIDQSTTDERKFPPRCCMQPIPGSTIQLVLPRDRQAHFVKTALQFSVPWPARLFCPRPSCGEFIPPTSTTTTTPNSKPKTRRTNPFETTCPTCHTRACTLCKRPAHPSGEDCPSDADSAAVLRLGELCGWRRCPRCRALVELREGCAHVTCRCRAQFCYICGAVWDEIVGCPNLCDGEEELARRRAEAAVREAEVERSERERERRREMERLGREEAEGRTRGSKEFKGLRERLEGEGRRFCKLEKRAGEGMRKRHARMRGEVVGRFEEVLERVRERHAKTEQCLEDRQVLAEMELRKGLEEKERRGRVRLRYMEEYCKGGVRGAHTAASSSSTVADGDAASDTNNLPPPRIVTPDDLARLEQQRREHDNLVARHRSQIEGLRSRQAKNMEALLERHAREVAELLARQAAALEDVAERCADEEEVAARVWEGRRERMMNRWRVEGELLRRDMEKKTGLEYGIMDVVEWPGEEGEGGQGEHERSDRSGEEESDKVDATAQDRGLVRDDQAMVAVA</sequence>
<keyword evidence="4" id="KW-0479">Metal-binding</keyword>
<evidence type="ECO:0000259" key="12">
    <source>
        <dbReference type="PROSITE" id="PS50089"/>
    </source>
</evidence>
<keyword evidence="6 9" id="KW-0863">Zinc-finger</keyword>
<evidence type="ECO:0000256" key="5">
    <source>
        <dbReference type="ARBA" id="ARBA00022737"/>
    </source>
</evidence>
<evidence type="ECO:0000256" key="10">
    <source>
        <dbReference type="SAM" id="Coils"/>
    </source>
</evidence>
<proteinExistence type="predicted"/>
<feature type="coiled-coil region" evidence="10">
    <location>
        <begin position="722"/>
        <end position="786"/>
    </location>
</feature>
<keyword evidence="7" id="KW-0833">Ubl conjugation pathway</keyword>
<feature type="region of interest" description="Disordered" evidence="11">
    <location>
        <begin position="181"/>
        <end position="249"/>
    </location>
</feature>
<gene>
    <name evidence="14" type="ORF">VTJ49DRAFT_3323</name>
</gene>
<accession>A0ABR3V888</accession>
<keyword evidence="15" id="KW-1185">Reference proteome</keyword>
<dbReference type="Gene3D" id="3.30.40.10">
    <property type="entry name" value="Zinc/RING finger domain, C3HC4 (zinc finger)"/>
    <property type="match status" value="1"/>
</dbReference>
<dbReference type="Pfam" id="PF22191">
    <property type="entry name" value="IBR_1"/>
    <property type="match status" value="1"/>
</dbReference>
<protein>
    <recommendedName>
        <fullName evidence="2">RBR-type E3 ubiquitin transferase</fullName>
        <ecNumber evidence="2">2.3.2.31</ecNumber>
    </recommendedName>
</protein>
<dbReference type="InterPro" id="IPR044066">
    <property type="entry name" value="TRIAD_supradom"/>
</dbReference>
<feature type="compositionally biased region" description="Low complexity" evidence="11">
    <location>
        <begin position="7"/>
        <end position="16"/>
    </location>
</feature>
<organism evidence="14 15">
    <name type="scientific">Humicola insolens</name>
    <name type="common">Soft-rot fungus</name>
    <dbReference type="NCBI Taxonomy" id="85995"/>
    <lineage>
        <taxon>Eukaryota</taxon>
        <taxon>Fungi</taxon>
        <taxon>Dikarya</taxon>
        <taxon>Ascomycota</taxon>
        <taxon>Pezizomycotina</taxon>
        <taxon>Sordariomycetes</taxon>
        <taxon>Sordariomycetidae</taxon>
        <taxon>Sordariales</taxon>
        <taxon>Chaetomiaceae</taxon>
        <taxon>Mycothermus</taxon>
    </lineage>
</organism>